<dbReference type="GO" id="GO:0008999">
    <property type="term" value="F:protein-N-terminal-alanine acetyltransferase activity"/>
    <property type="evidence" value="ECO:0007669"/>
    <property type="project" value="UniProtKB-EC"/>
</dbReference>
<evidence type="ECO:0000259" key="3">
    <source>
        <dbReference type="PROSITE" id="PS51186"/>
    </source>
</evidence>
<dbReference type="PANTHER" id="PTHR43877">
    <property type="entry name" value="AMINOALKYLPHOSPHONATE N-ACETYLTRANSFERASE-RELATED-RELATED"/>
    <property type="match status" value="1"/>
</dbReference>
<comment type="caution">
    <text evidence="4">The sequence shown here is derived from an EMBL/GenBank/DDBJ whole genome shotgun (WGS) entry which is preliminary data.</text>
</comment>
<dbReference type="Gene3D" id="3.40.630.30">
    <property type="match status" value="1"/>
</dbReference>
<protein>
    <submittedName>
        <fullName evidence="4">Ribosomal-protein-alanine N-acetyltransferase</fullName>
        <ecNumber evidence="4">2.3.1.266</ecNumber>
    </submittedName>
</protein>
<keyword evidence="2 4" id="KW-0012">Acyltransferase</keyword>
<keyword evidence="1 4" id="KW-0808">Transferase</keyword>
<evidence type="ECO:0000313" key="4">
    <source>
        <dbReference type="EMBL" id="MDQ0644637.1"/>
    </source>
</evidence>
<dbReference type="CDD" id="cd04301">
    <property type="entry name" value="NAT_SF"/>
    <property type="match status" value="1"/>
</dbReference>
<reference evidence="4 5" key="1">
    <citation type="submission" date="2023-07" db="EMBL/GenBank/DDBJ databases">
        <title>Comparative genomics of wheat-associated soil bacteria to identify genetic determinants of phenazine resistance.</title>
        <authorList>
            <person name="Mouncey N."/>
        </authorList>
    </citation>
    <scope>NUCLEOTIDE SEQUENCE [LARGE SCALE GENOMIC DNA]</scope>
    <source>
        <strain evidence="4 5">W2I7</strain>
    </source>
</reference>
<evidence type="ECO:0000313" key="5">
    <source>
        <dbReference type="Proteomes" id="UP001239085"/>
    </source>
</evidence>
<keyword evidence="5" id="KW-1185">Reference proteome</keyword>
<dbReference type="NCBIfam" id="TIGR01575">
    <property type="entry name" value="rimI"/>
    <property type="match status" value="1"/>
</dbReference>
<evidence type="ECO:0000256" key="1">
    <source>
        <dbReference type="ARBA" id="ARBA00022679"/>
    </source>
</evidence>
<dbReference type="SUPFAM" id="SSF55729">
    <property type="entry name" value="Acyl-CoA N-acyltransferases (Nat)"/>
    <property type="match status" value="1"/>
</dbReference>
<dbReference type="PROSITE" id="PS51186">
    <property type="entry name" value="GNAT"/>
    <property type="match status" value="1"/>
</dbReference>
<dbReference type="Proteomes" id="UP001239085">
    <property type="component" value="Unassembled WGS sequence"/>
</dbReference>
<sequence length="170" mass="18512">MTIRIATPADLDAIMMIENASFPTDAWSAESMAAELATEYSHYLVDEDAGEIIGYAGLRSIRGNADADIQTIALVETRRGEGRGRAMLRTLLAEASARGAREVFLEVRADNPGAEGLYISEGFEELARRPRYYQPDDVDAIVMKLDLRRWADAATPDAATPDSATKEATA</sequence>
<dbReference type="EMBL" id="JAUSXK010000001">
    <property type="protein sequence ID" value="MDQ0644637.1"/>
    <property type="molecule type" value="Genomic_DNA"/>
</dbReference>
<name>A0ABU0PCE0_9MICO</name>
<dbReference type="InterPro" id="IPR006464">
    <property type="entry name" value="AcTrfase_RimI/Ard1"/>
</dbReference>
<dbReference type="RefSeq" id="WP_307362574.1">
    <property type="nucleotide sequence ID" value="NZ_JAUSXK010000001.1"/>
</dbReference>
<dbReference type="InterPro" id="IPR000182">
    <property type="entry name" value="GNAT_dom"/>
</dbReference>
<evidence type="ECO:0000256" key="2">
    <source>
        <dbReference type="ARBA" id="ARBA00023315"/>
    </source>
</evidence>
<organism evidence="4 5">
    <name type="scientific">Microbacterium murale</name>
    <dbReference type="NCBI Taxonomy" id="1081040"/>
    <lineage>
        <taxon>Bacteria</taxon>
        <taxon>Bacillati</taxon>
        <taxon>Actinomycetota</taxon>
        <taxon>Actinomycetes</taxon>
        <taxon>Micrococcales</taxon>
        <taxon>Microbacteriaceae</taxon>
        <taxon>Microbacterium</taxon>
    </lineage>
</organism>
<dbReference type="InterPro" id="IPR016181">
    <property type="entry name" value="Acyl_CoA_acyltransferase"/>
</dbReference>
<dbReference type="EC" id="2.3.1.266" evidence="4"/>
<feature type="domain" description="N-acetyltransferase" evidence="3">
    <location>
        <begin position="1"/>
        <end position="148"/>
    </location>
</feature>
<dbReference type="Pfam" id="PF00583">
    <property type="entry name" value="Acetyltransf_1"/>
    <property type="match status" value="1"/>
</dbReference>
<gene>
    <name evidence="4" type="ORF">QFZ46_002797</name>
</gene>
<proteinExistence type="predicted"/>
<accession>A0ABU0PCE0</accession>
<dbReference type="InterPro" id="IPR050832">
    <property type="entry name" value="Bact_Acetyltransf"/>
</dbReference>